<keyword evidence="5" id="KW-1185">Reference proteome</keyword>
<dbReference type="RefSeq" id="WP_161993824.1">
    <property type="nucleotide sequence ID" value="NZ_RCZP01000064.1"/>
</dbReference>
<evidence type="ECO:0000313" key="4">
    <source>
        <dbReference type="EMBL" id="TPG41868.1"/>
    </source>
</evidence>
<dbReference type="EMBL" id="RCZP01000064">
    <property type="protein sequence ID" value="TPG41868.1"/>
    <property type="molecule type" value="Genomic_DNA"/>
</dbReference>
<dbReference type="Proteomes" id="UP000317078">
    <property type="component" value="Unassembled WGS sequence"/>
</dbReference>
<feature type="region of interest" description="Disordered" evidence="2">
    <location>
        <begin position="412"/>
        <end position="455"/>
    </location>
</feature>
<feature type="transmembrane region" description="Helical" evidence="3">
    <location>
        <begin position="274"/>
        <end position="297"/>
    </location>
</feature>
<keyword evidence="3" id="KW-0472">Membrane</keyword>
<gene>
    <name evidence="4" type="ORF">EAH89_28505</name>
</gene>
<sequence length="455" mass="48199">MPFPSPTIRTRLLAIVLAMVLPFGAVTAGTAVLTWRSGQRAIERDLQARAASLALVVARELDVARAMLEALASSRSLDTEDLAGFYDVMQRMPRPDGARVVLSDASGQMLVNSVVPFGTPLPHRGDPGVIERVFETGQAQVSDLYTGPITREPLVAIDVPVRRRGRVVYDLNMGLRPSALGRVLDEQRPPGSAWIATVLDSTGTIVTRTPGIDEFTGRQAQTEARQAVSGEAAQGVFLSPAIDGQPVYAAFSRLPGLRWSVVVGIRQATVQAELWRSLAGVAAGGAALMLFGLVVALHQSRRIATAIGGLAAPGTRESGIREVEAAAQVLAEAASERDRATAALAESKARLRRAQEAGGVHPFEIGPDAVVRCDDGLRALFGVSPGVPLDHATWLTRLHPDDRHAWRRISAASCGRGARPRSSTASGRPAGRRGGCSAAPRRCQDEWAGPGRSPG</sequence>
<organism evidence="4 5">
    <name type="scientific">Muricoccus nepalensis</name>
    <dbReference type="NCBI Taxonomy" id="1854500"/>
    <lineage>
        <taxon>Bacteria</taxon>
        <taxon>Pseudomonadati</taxon>
        <taxon>Pseudomonadota</taxon>
        <taxon>Alphaproteobacteria</taxon>
        <taxon>Acetobacterales</taxon>
        <taxon>Roseomonadaceae</taxon>
        <taxon>Muricoccus</taxon>
    </lineage>
</organism>
<dbReference type="Gene3D" id="3.30.450.20">
    <property type="entry name" value="PAS domain"/>
    <property type="match status" value="3"/>
</dbReference>
<feature type="coiled-coil region" evidence="1">
    <location>
        <begin position="330"/>
        <end position="357"/>
    </location>
</feature>
<evidence type="ECO:0000256" key="3">
    <source>
        <dbReference type="SAM" id="Phobius"/>
    </source>
</evidence>
<evidence type="ECO:0000256" key="1">
    <source>
        <dbReference type="SAM" id="Coils"/>
    </source>
</evidence>
<dbReference type="InterPro" id="IPR035965">
    <property type="entry name" value="PAS-like_dom_sf"/>
</dbReference>
<evidence type="ECO:0000256" key="2">
    <source>
        <dbReference type="SAM" id="MobiDB-lite"/>
    </source>
</evidence>
<proteinExistence type="predicted"/>
<dbReference type="SUPFAM" id="SSF55785">
    <property type="entry name" value="PYP-like sensor domain (PAS domain)"/>
    <property type="match status" value="1"/>
</dbReference>
<keyword evidence="1" id="KW-0175">Coiled coil</keyword>
<keyword evidence="3" id="KW-1133">Transmembrane helix</keyword>
<dbReference type="AlphaFoldDB" id="A0A502EVE4"/>
<protein>
    <submittedName>
        <fullName evidence="4">Uncharacterized protein</fullName>
    </submittedName>
</protein>
<keyword evidence="3" id="KW-0812">Transmembrane</keyword>
<accession>A0A502EVE4</accession>
<comment type="caution">
    <text evidence="4">The sequence shown here is derived from an EMBL/GenBank/DDBJ whole genome shotgun (WGS) entry which is preliminary data.</text>
</comment>
<name>A0A502EVE4_9PROT</name>
<evidence type="ECO:0000313" key="5">
    <source>
        <dbReference type="Proteomes" id="UP000317078"/>
    </source>
</evidence>
<dbReference type="CDD" id="cd18774">
    <property type="entry name" value="PDC2_HK_sensor"/>
    <property type="match status" value="1"/>
</dbReference>
<reference evidence="4 5" key="1">
    <citation type="journal article" date="2019" name="Environ. Microbiol.">
        <title>Species interactions and distinct microbial communities in high Arctic permafrost affected cryosols are associated with the CH4 and CO2 gas fluxes.</title>
        <authorList>
            <person name="Altshuler I."/>
            <person name="Hamel J."/>
            <person name="Turney S."/>
            <person name="Magnuson E."/>
            <person name="Levesque R."/>
            <person name="Greer C."/>
            <person name="Whyte L.G."/>
        </authorList>
    </citation>
    <scope>NUCLEOTIDE SEQUENCE [LARGE SCALE GENOMIC DNA]</scope>
    <source>
        <strain evidence="4 5">S9.3B</strain>
    </source>
</reference>